<dbReference type="InParanoid" id="H2ASQ0"/>
<dbReference type="eggNOG" id="ENOG502QT8Q">
    <property type="taxonomic scope" value="Eukaryota"/>
</dbReference>
<reference evidence="2 3" key="1">
    <citation type="journal article" date="2011" name="Proc. Natl. Acad. Sci. U.S.A.">
        <title>Evolutionary erosion of yeast sex chromosomes by mating-type switching accidents.</title>
        <authorList>
            <person name="Gordon J.L."/>
            <person name="Armisen D."/>
            <person name="Proux-Wera E."/>
            <person name="Oheigeartaigh S.S."/>
            <person name="Byrne K.P."/>
            <person name="Wolfe K.H."/>
        </authorList>
    </citation>
    <scope>NUCLEOTIDE SEQUENCE [LARGE SCALE GENOMIC DNA]</scope>
    <source>
        <strain evidence="3">ATCC 22294 / BCRC 22015 / CBS 2517 / CECT 1963 / NBRC 1671 / NRRL Y-8276</strain>
    </source>
</reference>
<name>H2ASQ0_KAZAF</name>
<dbReference type="OrthoDB" id="19806at2759"/>
<evidence type="ECO:0000313" key="2">
    <source>
        <dbReference type="EMBL" id="CCF57400.1"/>
    </source>
</evidence>
<dbReference type="FunCoup" id="H2ASQ0">
    <property type="interactions" value="49"/>
</dbReference>
<dbReference type="AlphaFoldDB" id="H2ASQ0"/>
<dbReference type="STRING" id="1071382.H2ASQ0"/>
<dbReference type="InterPro" id="IPR038919">
    <property type="entry name" value="STB2/STB2"/>
</dbReference>
<dbReference type="Proteomes" id="UP000005220">
    <property type="component" value="Chromosome 3"/>
</dbReference>
<accession>H2ASQ0</accession>
<dbReference type="KEGG" id="kaf:KAFR_0C04090"/>
<keyword evidence="3" id="KW-1185">Reference proteome</keyword>
<evidence type="ECO:0000259" key="1">
    <source>
        <dbReference type="Pfam" id="PF25995"/>
    </source>
</evidence>
<feature type="domain" description="STB6-like N-terminal" evidence="1">
    <location>
        <begin position="35"/>
        <end position="171"/>
    </location>
</feature>
<sequence>MYPFSVAALASERQQVAVNRVPPRKKEPPPIEVASFVFPDIRAIYNADLESFPKISYDETSIHGFEIYLVEQWAAERKYGTVITSYTGNSKDVVTAIRVILPKNVELWPRRMQIYYQQLVKFARPKVIHDSTLFTTDLSSFPSTVNLLHVECGDIRKIWSNFKTNYGLKRLRCGGRSALLLDKPSTAAADKFAQLYKIPVKHQHSKFTIDMDFTDQYQNNQGSESDDIKPETDTLDLHDVPVIELVTLVQTSLSYFALFPFINERDGLLCNYTKQGITLWWEKYGKFYLGMERPKNEATMGPTTVAGLISLVLTCYFKLMVEDSMPAKDPFDEDDFYSGIYSFQKKHNFSNSHKMVVLDEQTLSKLFEVSSRASNTDIFKFRRVLKSTVQDFTGKGNFMQLSSEILTTDLETLIQNIHGGTLALLWKRKEKSRKEIRKIRKRGFTKFTFHQGDPEDQLKQQNIYFNANSSNSKRPMSLLSQNVLEDESVYDIQGLKSPSESLNQLEDPIVSLRTNAFYKKEFFRRKSFSSIESDVLPSKSLHSLHRSNSMSEISDSIEIWNLPFDPSLVRIVRDIIRIRNQLANKSIPFCSDFSGETECLTEFNEKTLRMQKKYVQCIRSNNDLKSKHEMLQTKQHILSKEMQELKSLASQFKYNIRILHTRMRDVEASVDGFDRKLNNIMKNIAKQDSDMITKLDPVNDKETFDKYVRTLLKSENTKYEGFWVRTLGNHILGSNWKEQLGELGSWIVESIHS</sequence>
<dbReference type="InterPro" id="IPR059025">
    <property type="entry name" value="STB6_N"/>
</dbReference>
<dbReference type="GO" id="GO:0070822">
    <property type="term" value="C:Sin3-type complex"/>
    <property type="evidence" value="ECO:0007669"/>
    <property type="project" value="TreeGrafter"/>
</dbReference>
<dbReference type="Pfam" id="PF25995">
    <property type="entry name" value="STB6_N"/>
    <property type="match status" value="1"/>
</dbReference>
<evidence type="ECO:0000313" key="3">
    <source>
        <dbReference type="Proteomes" id="UP000005220"/>
    </source>
</evidence>
<organism evidence="2 3">
    <name type="scientific">Kazachstania africana (strain ATCC 22294 / BCRC 22015 / CBS 2517 / CECT 1963 / NBRC 1671 / NRRL Y-8276)</name>
    <name type="common">Yeast</name>
    <name type="synonym">Kluyveromyces africanus</name>
    <dbReference type="NCBI Taxonomy" id="1071382"/>
    <lineage>
        <taxon>Eukaryota</taxon>
        <taxon>Fungi</taxon>
        <taxon>Dikarya</taxon>
        <taxon>Ascomycota</taxon>
        <taxon>Saccharomycotina</taxon>
        <taxon>Saccharomycetes</taxon>
        <taxon>Saccharomycetales</taxon>
        <taxon>Saccharomycetaceae</taxon>
        <taxon>Kazachstania</taxon>
    </lineage>
</organism>
<dbReference type="RefSeq" id="XP_003956535.1">
    <property type="nucleotide sequence ID" value="XM_003956486.1"/>
</dbReference>
<dbReference type="PANTHER" id="PTHR31011:SF2">
    <property type="entry name" value="PROTEIN STB2-RELATED"/>
    <property type="match status" value="1"/>
</dbReference>
<protein>
    <recommendedName>
        <fullName evidence="1">STB6-like N-terminal domain-containing protein</fullName>
    </recommendedName>
</protein>
<dbReference type="PANTHER" id="PTHR31011">
    <property type="entry name" value="PROTEIN STB2-RELATED"/>
    <property type="match status" value="1"/>
</dbReference>
<gene>
    <name evidence="2" type="primary">KAFR0C04090</name>
    <name evidence="2" type="ORF">KAFR_0C04090</name>
</gene>
<dbReference type="HOGENOM" id="CLU_010065_0_0_1"/>
<dbReference type="GeneID" id="13885319"/>
<proteinExistence type="predicted"/>
<dbReference type="EMBL" id="HE650823">
    <property type="protein sequence ID" value="CCF57400.1"/>
    <property type="molecule type" value="Genomic_DNA"/>
</dbReference>